<evidence type="ECO:0008006" key="2">
    <source>
        <dbReference type="Google" id="ProtNLM"/>
    </source>
</evidence>
<dbReference type="PANTHER" id="PTHR31009">
    <property type="entry name" value="S-ADENOSYL-L-METHIONINE:CARBOXYL METHYLTRANSFERASE FAMILY PROTEIN"/>
    <property type="match status" value="1"/>
</dbReference>
<proteinExistence type="predicted"/>
<accession>A0A2N9FP85</accession>
<dbReference type="InterPro" id="IPR005299">
    <property type="entry name" value="MeTrfase_7"/>
</dbReference>
<name>A0A2N9FP85_FAGSY</name>
<evidence type="ECO:0000313" key="1">
    <source>
        <dbReference type="EMBL" id="SPC88564.1"/>
    </source>
</evidence>
<sequence length="256" mass="27925">MEIATTTLPPSVNGGTGPHSYAQNSYYQRGALEAAQEIIKREIAEKLDINQLFSGSSTSFCIADFGCATGPNTFLAVQAILEAVKLKCQSSEGLNSDHVPEFHVFFNDLASNDFNTLFLSLPPKRQYLAAAVPGSFHGILFPKASLHFAFSSCSLNWLSKVPIEVTDKTSPAWNSGMIHYTNKEVFEAYSSQFAQDMESFLHARAQELVGGGLVALIVPGHRDAIPLSQTTIKMEFELLASCLMDMAKTVENDCCL</sequence>
<dbReference type="GO" id="GO:0008168">
    <property type="term" value="F:methyltransferase activity"/>
    <property type="evidence" value="ECO:0007669"/>
    <property type="project" value="InterPro"/>
</dbReference>
<protein>
    <recommendedName>
        <fullName evidence="2">S-adenosylmethionine-dependent methyltransferase</fullName>
    </recommendedName>
</protein>
<dbReference type="SUPFAM" id="SSF53335">
    <property type="entry name" value="S-adenosyl-L-methionine-dependent methyltransferases"/>
    <property type="match status" value="1"/>
</dbReference>
<gene>
    <name evidence="1" type="ORF">FSB_LOCUS16446</name>
</gene>
<dbReference type="Pfam" id="PF03492">
    <property type="entry name" value="Methyltransf_7"/>
    <property type="match status" value="1"/>
</dbReference>
<dbReference type="InterPro" id="IPR029063">
    <property type="entry name" value="SAM-dependent_MTases_sf"/>
</dbReference>
<reference evidence="1" key="1">
    <citation type="submission" date="2018-02" db="EMBL/GenBank/DDBJ databases">
        <authorList>
            <person name="Cohen D.B."/>
            <person name="Kent A.D."/>
        </authorList>
    </citation>
    <scope>NUCLEOTIDE SEQUENCE</scope>
</reference>
<dbReference type="AlphaFoldDB" id="A0A2N9FP85"/>
<dbReference type="EMBL" id="OIVN01001002">
    <property type="protein sequence ID" value="SPC88564.1"/>
    <property type="molecule type" value="Genomic_DNA"/>
</dbReference>
<organism evidence="1">
    <name type="scientific">Fagus sylvatica</name>
    <name type="common">Beechnut</name>
    <dbReference type="NCBI Taxonomy" id="28930"/>
    <lineage>
        <taxon>Eukaryota</taxon>
        <taxon>Viridiplantae</taxon>
        <taxon>Streptophyta</taxon>
        <taxon>Embryophyta</taxon>
        <taxon>Tracheophyta</taxon>
        <taxon>Spermatophyta</taxon>
        <taxon>Magnoliopsida</taxon>
        <taxon>eudicotyledons</taxon>
        <taxon>Gunneridae</taxon>
        <taxon>Pentapetalae</taxon>
        <taxon>rosids</taxon>
        <taxon>fabids</taxon>
        <taxon>Fagales</taxon>
        <taxon>Fagaceae</taxon>
        <taxon>Fagus</taxon>
    </lineage>
</organism>
<dbReference type="Gene3D" id="3.40.50.150">
    <property type="entry name" value="Vaccinia Virus protein VP39"/>
    <property type="match status" value="1"/>
</dbReference>